<feature type="transmembrane region" description="Helical" evidence="1">
    <location>
        <begin position="152"/>
        <end position="169"/>
    </location>
</feature>
<dbReference type="Proteomes" id="UP000561045">
    <property type="component" value="Unassembled WGS sequence"/>
</dbReference>
<evidence type="ECO:0000313" key="3">
    <source>
        <dbReference type="Proteomes" id="UP000561045"/>
    </source>
</evidence>
<keyword evidence="1" id="KW-0472">Membrane</keyword>
<reference evidence="2 3" key="1">
    <citation type="submission" date="2020-08" db="EMBL/GenBank/DDBJ databases">
        <title>Genomic Encyclopedia of Type Strains, Phase IV (KMG-IV): sequencing the most valuable type-strain genomes for metagenomic binning, comparative biology and taxonomic classification.</title>
        <authorList>
            <person name="Goeker M."/>
        </authorList>
    </citation>
    <scope>NUCLEOTIDE SEQUENCE [LARGE SCALE GENOMIC DNA]</scope>
    <source>
        <strain evidence="2 3">DSM 106739</strain>
    </source>
</reference>
<sequence length="346" mass="37354">MGRIGVVARPDRRRPIVRVNNSLAETSGGYLASPVVNTIRRRLVLDGPGCIARPHGSILHCLGVHRASGCSPNCGRQSPVIGPPRCLTFKPSYLRHFVFPKRRLAYFIAFPRGSTWLTSPSTGRQNAAHFGSLRCAPAPVTSNVSHMQTRPVRYYIAAAASALLFARAARADAGVPLLFLTLPGMVLALLPVIAIEAIVLARTFRSNVLSVLKASALANIASTLLGIPITWVVLVLLQDLTGGGRSYGLTTPLQKLLAVTWQAPWLIPYEGDLYWMVPAASLALMVPFFIASVYIELAVVLRIVADNPPLLVRRAVLRSNLLTYAILCFLNAGWLISSLSRGAAHG</sequence>
<keyword evidence="3" id="KW-1185">Reference proteome</keyword>
<evidence type="ECO:0000256" key="1">
    <source>
        <dbReference type="SAM" id="Phobius"/>
    </source>
</evidence>
<dbReference type="EMBL" id="JACIET010000007">
    <property type="protein sequence ID" value="MBB4014941.1"/>
    <property type="molecule type" value="Genomic_DNA"/>
</dbReference>
<evidence type="ECO:0000313" key="2">
    <source>
        <dbReference type="EMBL" id="MBB4014941.1"/>
    </source>
</evidence>
<protein>
    <submittedName>
        <fullName evidence="2">Energy-converting hydrogenase Eha subunit E</fullName>
    </submittedName>
</protein>
<keyword evidence="1" id="KW-1133">Transmembrane helix</keyword>
<proteinExistence type="predicted"/>
<feature type="transmembrane region" description="Helical" evidence="1">
    <location>
        <begin position="216"/>
        <end position="237"/>
    </location>
</feature>
<feature type="transmembrane region" description="Helical" evidence="1">
    <location>
        <begin position="321"/>
        <end position="340"/>
    </location>
</feature>
<gene>
    <name evidence="2" type="ORF">GGR36_004309</name>
</gene>
<dbReference type="AlphaFoldDB" id="A0A840BN51"/>
<name>A0A840BN51_9RHOO</name>
<organism evidence="2 3">
    <name type="scientific">Niveibacterium umoris</name>
    <dbReference type="NCBI Taxonomy" id="1193620"/>
    <lineage>
        <taxon>Bacteria</taxon>
        <taxon>Pseudomonadati</taxon>
        <taxon>Pseudomonadota</taxon>
        <taxon>Betaproteobacteria</taxon>
        <taxon>Rhodocyclales</taxon>
        <taxon>Rhodocyclaceae</taxon>
        <taxon>Niveibacterium</taxon>
    </lineage>
</organism>
<keyword evidence="1" id="KW-0812">Transmembrane</keyword>
<comment type="caution">
    <text evidence="2">The sequence shown here is derived from an EMBL/GenBank/DDBJ whole genome shotgun (WGS) entry which is preliminary data.</text>
</comment>
<feature type="transmembrane region" description="Helical" evidence="1">
    <location>
        <begin position="273"/>
        <end position="301"/>
    </location>
</feature>
<accession>A0A840BN51</accession>
<feature type="transmembrane region" description="Helical" evidence="1">
    <location>
        <begin position="175"/>
        <end position="204"/>
    </location>
</feature>